<evidence type="ECO:0000256" key="13">
    <source>
        <dbReference type="PIRSR" id="PIRSR001205-2"/>
    </source>
</evidence>
<evidence type="ECO:0000256" key="8">
    <source>
        <dbReference type="ARBA" id="ARBA00022801"/>
    </source>
</evidence>
<dbReference type="Gene3D" id="2.150.10.10">
    <property type="entry name" value="Serralysin-like metalloprotease, C-terminal"/>
    <property type="match status" value="1"/>
</dbReference>
<evidence type="ECO:0000313" key="15">
    <source>
        <dbReference type="EMBL" id="SUD31040.1"/>
    </source>
</evidence>
<dbReference type="AlphaFoldDB" id="A0A379IDW9"/>
<dbReference type="InterPro" id="IPR001343">
    <property type="entry name" value="Hemolysn_Ca-bd"/>
</dbReference>
<keyword evidence="6 13" id="KW-0479">Metal-binding</keyword>
<feature type="binding site" evidence="13">
    <location>
        <position position="185"/>
    </location>
    <ligand>
        <name>Zn(2+)</name>
        <dbReference type="ChEBI" id="CHEBI:29105"/>
        <note>catalytic</note>
    </ligand>
</feature>
<accession>A0A379IDW9</accession>
<protein>
    <submittedName>
        <fullName evidence="15">Alkaline metalloprotease AprA</fullName>
        <ecNumber evidence="15">3.4.24.40</ecNumber>
    </submittedName>
</protein>
<feature type="domain" description="Peptidase metallopeptidase" evidence="14">
    <location>
        <begin position="56"/>
        <end position="236"/>
    </location>
</feature>
<evidence type="ECO:0000256" key="10">
    <source>
        <dbReference type="ARBA" id="ARBA00022837"/>
    </source>
</evidence>
<evidence type="ECO:0000256" key="6">
    <source>
        <dbReference type="ARBA" id="ARBA00022723"/>
    </source>
</evidence>
<dbReference type="InterPro" id="IPR013858">
    <property type="entry name" value="Peptidase_M10B_C"/>
</dbReference>
<dbReference type="PROSITE" id="PS00330">
    <property type="entry name" value="HEMOLYSIN_CALCIUM"/>
    <property type="match status" value="1"/>
</dbReference>
<evidence type="ECO:0000256" key="11">
    <source>
        <dbReference type="ARBA" id="ARBA00023049"/>
    </source>
</evidence>
<dbReference type="Pfam" id="PF08548">
    <property type="entry name" value="Peptidase_M10_C"/>
    <property type="match status" value="1"/>
</dbReference>
<dbReference type="CDD" id="cd04277">
    <property type="entry name" value="ZnMc_serralysin_like"/>
    <property type="match status" value="1"/>
</dbReference>
<dbReference type="GO" id="GO:0006508">
    <property type="term" value="P:proteolysis"/>
    <property type="evidence" value="ECO:0007669"/>
    <property type="project" value="UniProtKB-KW"/>
</dbReference>
<dbReference type="Pfam" id="PF00353">
    <property type="entry name" value="HemolysinCabind"/>
    <property type="match status" value="1"/>
</dbReference>
<dbReference type="Gene3D" id="3.40.390.10">
    <property type="entry name" value="Collagenase (Catalytic Domain)"/>
    <property type="match status" value="1"/>
</dbReference>
<keyword evidence="7" id="KW-0677">Repeat</keyword>
<dbReference type="EC" id="3.4.24.40" evidence="15"/>
<comment type="subcellular location">
    <subcellularLocation>
        <location evidence="2">Secreted</location>
    </subcellularLocation>
</comment>
<evidence type="ECO:0000259" key="14">
    <source>
        <dbReference type="SMART" id="SM00235"/>
    </source>
</evidence>
<dbReference type="Proteomes" id="UP000255125">
    <property type="component" value="Unassembled WGS sequence"/>
</dbReference>
<evidence type="ECO:0000256" key="5">
    <source>
        <dbReference type="ARBA" id="ARBA00022670"/>
    </source>
</evidence>
<proteinExistence type="inferred from homology"/>
<dbReference type="InterPro" id="IPR024079">
    <property type="entry name" value="MetalloPept_cat_dom_sf"/>
</dbReference>
<keyword evidence="9 13" id="KW-0862">Zinc</keyword>
<dbReference type="GO" id="GO:0008270">
    <property type="term" value="F:zinc ion binding"/>
    <property type="evidence" value="ECO:0007669"/>
    <property type="project" value="InterPro"/>
</dbReference>
<dbReference type="PIRSF" id="PIRSF001205">
    <property type="entry name" value="Peptidase_M10B"/>
    <property type="match status" value="1"/>
</dbReference>
<evidence type="ECO:0000256" key="7">
    <source>
        <dbReference type="ARBA" id="ARBA00022737"/>
    </source>
</evidence>
<keyword evidence="5 15" id="KW-0645">Protease</keyword>
<dbReference type="PRINTS" id="PR00313">
    <property type="entry name" value="CABNDNGRPT"/>
</dbReference>
<gene>
    <name evidence="15" type="primary">aprA_2</name>
    <name evidence="15" type="ORF">NCTC10392_02966</name>
</gene>
<comment type="cofactor">
    <cofactor evidence="1">
        <name>Ca(2+)</name>
        <dbReference type="ChEBI" id="CHEBI:29108"/>
    </cofactor>
</comment>
<evidence type="ECO:0000256" key="12">
    <source>
        <dbReference type="PIRSR" id="PIRSR001205-1"/>
    </source>
</evidence>
<dbReference type="NCBIfam" id="NF035945">
    <property type="entry name" value="Zn_serralysin"/>
    <property type="match status" value="1"/>
</dbReference>
<keyword evidence="4" id="KW-0964">Secreted</keyword>
<organism evidence="15 16">
    <name type="scientific">Pseudomonas fluorescens</name>
    <dbReference type="NCBI Taxonomy" id="294"/>
    <lineage>
        <taxon>Bacteria</taxon>
        <taxon>Pseudomonadati</taxon>
        <taxon>Pseudomonadota</taxon>
        <taxon>Gammaproteobacteria</taxon>
        <taxon>Pseudomonadales</taxon>
        <taxon>Pseudomonadaceae</taxon>
        <taxon>Pseudomonas</taxon>
    </lineage>
</organism>
<feature type="binding site" evidence="13">
    <location>
        <position position="195"/>
    </location>
    <ligand>
        <name>Zn(2+)</name>
        <dbReference type="ChEBI" id="CHEBI:29105"/>
        <note>catalytic</note>
    </ligand>
</feature>
<feature type="active site" evidence="12">
    <location>
        <position position="186"/>
    </location>
</feature>
<evidence type="ECO:0000256" key="2">
    <source>
        <dbReference type="ARBA" id="ARBA00004613"/>
    </source>
</evidence>
<evidence type="ECO:0000313" key="16">
    <source>
        <dbReference type="Proteomes" id="UP000255125"/>
    </source>
</evidence>
<dbReference type="SUPFAM" id="SSF51120">
    <property type="entry name" value="beta-Roll"/>
    <property type="match status" value="1"/>
</dbReference>
<dbReference type="RefSeq" id="WP_051903024.1">
    <property type="nucleotide sequence ID" value="NZ_CP008896.1"/>
</dbReference>
<comment type="similarity">
    <text evidence="3">Belongs to the peptidase M10B family.</text>
</comment>
<dbReference type="EMBL" id="UGUS01000002">
    <property type="protein sequence ID" value="SUD31040.1"/>
    <property type="molecule type" value="Genomic_DNA"/>
</dbReference>
<keyword evidence="8 15" id="KW-0378">Hydrolase</keyword>
<dbReference type="InterPro" id="IPR011049">
    <property type="entry name" value="Serralysin-like_metalloprot_C"/>
</dbReference>
<dbReference type="GO" id="GO:0005615">
    <property type="term" value="C:extracellular space"/>
    <property type="evidence" value="ECO:0007669"/>
    <property type="project" value="InterPro"/>
</dbReference>
<reference evidence="15 16" key="1">
    <citation type="submission" date="2018-06" db="EMBL/GenBank/DDBJ databases">
        <authorList>
            <consortium name="Pathogen Informatics"/>
            <person name="Doyle S."/>
        </authorList>
    </citation>
    <scope>NUCLEOTIDE SEQUENCE [LARGE SCALE GENOMIC DNA]</scope>
    <source>
        <strain evidence="15 16">NCTC10392</strain>
    </source>
</reference>
<evidence type="ECO:0000256" key="3">
    <source>
        <dbReference type="ARBA" id="ARBA00009490"/>
    </source>
</evidence>
<comment type="cofactor">
    <cofactor evidence="13">
        <name>Zn(2+)</name>
        <dbReference type="ChEBI" id="CHEBI:29105"/>
    </cofactor>
    <text evidence="13">Binds 1 zinc ion per subunit.</text>
</comment>
<dbReference type="SMART" id="SM00235">
    <property type="entry name" value="ZnMc"/>
    <property type="match status" value="1"/>
</dbReference>
<evidence type="ECO:0000256" key="4">
    <source>
        <dbReference type="ARBA" id="ARBA00022525"/>
    </source>
</evidence>
<evidence type="ECO:0000256" key="9">
    <source>
        <dbReference type="ARBA" id="ARBA00022833"/>
    </source>
</evidence>
<keyword evidence="10" id="KW-0106">Calcium</keyword>
<dbReference type="InterPro" id="IPR034033">
    <property type="entry name" value="Serralysin-like"/>
</dbReference>
<dbReference type="GO" id="GO:0004222">
    <property type="term" value="F:metalloendopeptidase activity"/>
    <property type="evidence" value="ECO:0007669"/>
    <property type="project" value="InterPro"/>
</dbReference>
<dbReference type="InterPro" id="IPR006026">
    <property type="entry name" value="Peptidase_Metallo"/>
</dbReference>
<dbReference type="KEGG" id="pfn:HZ99_03535"/>
<dbReference type="InterPro" id="IPR016294">
    <property type="entry name" value="Pept_M10B"/>
</dbReference>
<dbReference type="InterPro" id="IPR018511">
    <property type="entry name" value="Hemolysin-typ_Ca-bd_CS"/>
</dbReference>
<feature type="binding site" evidence="13">
    <location>
        <position position="189"/>
    </location>
    <ligand>
        <name>Zn(2+)</name>
        <dbReference type="ChEBI" id="CHEBI:29105"/>
        <note>catalytic</note>
    </ligand>
</feature>
<name>A0A379IDW9_PSEFL</name>
<dbReference type="OrthoDB" id="733404at2"/>
<keyword evidence="11 15" id="KW-0482">Metalloprotease</keyword>
<evidence type="ECO:0000256" key="1">
    <source>
        <dbReference type="ARBA" id="ARBA00001913"/>
    </source>
</evidence>
<sequence length="498" mass="52405">MAMVYQSVGERLQAQGNSEAYGQFNEFSRLYERGGDRELNGKPSFTVDQAAAKIAGNNAWRPAEGADEISLTYAFRTSADANTLQQAGIDGFSEFSDTQKIQARASIQSWTDVANITLTEVAADASPSITFGNYSQGGWGDAFNLSSTRGAPGDVQREVVSAQVWMGPTTQDPALGNAGRLSLTHEFGHALGLEHPGAYNGASASYENNAGYAEDTQGYSLMSYWSESNTRQDFSQRTTTIEEIDGNLYQVTRTTQGYSAAPLLDDIAAIQQVYGANTQTRSGDTVYGFNSNTDRDFLTLTADSAKPIFAVWDAGGNDTLDFSGFTQDQKINLNEGAFSNVGGLVGNVAIAQGVTLENAIGGSGNDLLIGNAAANELTGGAGNDVLFGGLGADKLWGGSGADTFLFSDAAQSTLSSKDQILDFTSGQDKIDLSAFSAFITGNLALNFVSTFSSQAGQALLSFDDIAGTSELQLDLTGDSQADFAVQLVGQVIAADIVV</sequence>
<dbReference type="GO" id="GO:0005509">
    <property type="term" value="F:calcium ion binding"/>
    <property type="evidence" value="ECO:0007669"/>
    <property type="project" value="InterPro"/>
</dbReference>
<dbReference type="SUPFAM" id="SSF55486">
    <property type="entry name" value="Metalloproteases ('zincins'), catalytic domain"/>
    <property type="match status" value="1"/>
</dbReference>